<accession>A0ACC1RJ17</accession>
<evidence type="ECO:0000313" key="2">
    <source>
        <dbReference type="Proteomes" id="UP001148629"/>
    </source>
</evidence>
<sequence>MSDTPANPFTSGCPKAKKAAKPASPNVGWTVALPHHRHVQLALKHTRLGKRSPYLENISEPGPIIRPKREALYPKIVNGRYIVLYTWTRTKSPGSLYQKDLEVLRACKHQCCWSSDNKKLQPLNPFHNFERTINAALREVGHEVLGTCHRCATDFSVRVDNSVMTAWIWKDLGSEGSPMEPAWRRLTGDYRLPSEDSKSEHKPGDIRALYT</sequence>
<organism evidence="1 2">
    <name type="scientific">Fusarium decemcellulare</name>
    <dbReference type="NCBI Taxonomy" id="57161"/>
    <lineage>
        <taxon>Eukaryota</taxon>
        <taxon>Fungi</taxon>
        <taxon>Dikarya</taxon>
        <taxon>Ascomycota</taxon>
        <taxon>Pezizomycotina</taxon>
        <taxon>Sordariomycetes</taxon>
        <taxon>Hypocreomycetidae</taxon>
        <taxon>Hypocreales</taxon>
        <taxon>Nectriaceae</taxon>
        <taxon>Fusarium</taxon>
        <taxon>Fusarium decemcellulare species complex</taxon>
    </lineage>
</organism>
<evidence type="ECO:0000313" key="1">
    <source>
        <dbReference type="EMBL" id="KAJ3519379.1"/>
    </source>
</evidence>
<reference evidence="1" key="1">
    <citation type="submission" date="2022-08" db="EMBL/GenBank/DDBJ databases">
        <title>Genome Sequence of Fusarium decemcellulare.</title>
        <authorList>
            <person name="Buettner E."/>
        </authorList>
    </citation>
    <scope>NUCLEOTIDE SEQUENCE</scope>
    <source>
        <strain evidence="1">Babe19</strain>
    </source>
</reference>
<protein>
    <submittedName>
        <fullName evidence="1">Uncharacterized protein</fullName>
    </submittedName>
</protein>
<proteinExistence type="predicted"/>
<keyword evidence="2" id="KW-1185">Reference proteome</keyword>
<gene>
    <name evidence="1" type="ORF">NM208_g14147</name>
</gene>
<comment type="caution">
    <text evidence="1">The sequence shown here is derived from an EMBL/GenBank/DDBJ whole genome shotgun (WGS) entry which is preliminary data.</text>
</comment>
<name>A0ACC1RJ17_9HYPO</name>
<dbReference type="Proteomes" id="UP001148629">
    <property type="component" value="Unassembled WGS sequence"/>
</dbReference>
<dbReference type="EMBL" id="JANRMS010003167">
    <property type="protein sequence ID" value="KAJ3519379.1"/>
    <property type="molecule type" value="Genomic_DNA"/>
</dbReference>